<dbReference type="GO" id="GO:0016829">
    <property type="term" value="F:lyase activity"/>
    <property type="evidence" value="ECO:0007669"/>
    <property type="project" value="UniProtKB-KW"/>
</dbReference>
<gene>
    <name evidence="8" type="ORF">LARSCL_LOCUS13413</name>
</gene>
<organism evidence="8 9">
    <name type="scientific">Larinioides sclopetarius</name>
    <dbReference type="NCBI Taxonomy" id="280406"/>
    <lineage>
        <taxon>Eukaryota</taxon>
        <taxon>Metazoa</taxon>
        <taxon>Ecdysozoa</taxon>
        <taxon>Arthropoda</taxon>
        <taxon>Chelicerata</taxon>
        <taxon>Arachnida</taxon>
        <taxon>Araneae</taxon>
        <taxon>Araneomorphae</taxon>
        <taxon>Entelegynae</taxon>
        <taxon>Araneoidea</taxon>
        <taxon>Araneidae</taxon>
        <taxon>Larinioides</taxon>
    </lineage>
</organism>
<dbReference type="GO" id="GO:0008081">
    <property type="term" value="F:phosphoric diester hydrolase activity"/>
    <property type="evidence" value="ECO:0007669"/>
    <property type="project" value="InterPro"/>
</dbReference>
<dbReference type="AlphaFoldDB" id="A0AAV2AMJ5"/>
<dbReference type="GO" id="GO:0006629">
    <property type="term" value="P:lipid metabolic process"/>
    <property type="evidence" value="ECO:0007669"/>
    <property type="project" value="InterPro"/>
</dbReference>
<name>A0AAV2AMJ5_9ARAC</name>
<dbReference type="EMBL" id="CAXIEN010000185">
    <property type="protein sequence ID" value="CAL1284942.1"/>
    <property type="molecule type" value="Genomic_DNA"/>
</dbReference>
<sequence length="402" mass="46676">MKGVIFDMGFWMSDFKKVVPHWINFRLRFYLLLLYLCFNNGALVAAEGRRPVYIIAHMVNSVYELDDFLARGANSIEIDLTFYSNGTVKNVYHGYPCDCYRVCDERENFARYLNHIRDIANPSHANFRESLTFLFLDLKLGDVARKDKYKAGEEIAKYLITHLWNKDLSDPDIEVLLSVPHTSDSETIRGVRDTFTKSNRATTMQKLGFDVSLNDDLNSIRKMYSRLGVTSNRWQGDGITNCLRLFRDDSRLRHAVRIRDSGSGFIEKVYDWTLDTTSLIRRSLRAGVDGIITNFPERVVSVLQEPEFRDKYRLATSDDNPFSRVHTPPFKSGVQLQSENAYVSSVREITVALMGYIWDFYKLRLKRPATLFPLLQELLSRTQPLLRRYSRVKELLRSGITR</sequence>
<dbReference type="InterPro" id="IPR017946">
    <property type="entry name" value="PLC-like_Pdiesterase_TIM-brl"/>
</dbReference>
<reference evidence="8 9" key="1">
    <citation type="submission" date="2024-04" db="EMBL/GenBank/DDBJ databases">
        <authorList>
            <person name="Rising A."/>
            <person name="Reimegard J."/>
            <person name="Sonavane S."/>
            <person name="Akerstrom W."/>
            <person name="Nylinder S."/>
            <person name="Hedman E."/>
            <person name="Kallberg Y."/>
        </authorList>
    </citation>
    <scope>NUCLEOTIDE SEQUENCE [LARGE SCALE GENOMIC DNA]</scope>
</reference>
<comment type="subcellular location">
    <subcellularLocation>
        <location evidence="2">Secreted</location>
    </subcellularLocation>
</comment>
<dbReference type="Gene3D" id="3.20.20.190">
    <property type="entry name" value="Phosphatidylinositol (PI) phosphodiesterase"/>
    <property type="match status" value="1"/>
</dbReference>
<comment type="caution">
    <text evidence="8">The sequence shown here is derived from an EMBL/GenBank/DDBJ whole genome shotgun (WGS) entry which is preliminary data.</text>
</comment>
<proteinExistence type="predicted"/>
<dbReference type="Proteomes" id="UP001497382">
    <property type="component" value="Unassembled WGS sequence"/>
</dbReference>
<keyword evidence="5" id="KW-0460">Magnesium</keyword>
<keyword evidence="9" id="KW-1185">Reference proteome</keyword>
<evidence type="ECO:0000256" key="5">
    <source>
        <dbReference type="ARBA" id="ARBA00022842"/>
    </source>
</evidence>
<keyword evidence="4" id="KW-0479">Metal-binding</keyword>
<evidence type="ECO:0000256" key="2">
    <source>
        <dbReference type="ARBA" id="ARBA00004613"/>
    </source>
</evidence>
<evidence type="ECO:0000256" key="1">
    <source>
        <dbReference type="ARBA" id="ARBA00000110"/>
    </source>
</evidence>
<dbReference type="SUPFAM" id="SSF51695">
    <property type="entry name" value="PLC-like phosphodiesterases"/>
    <property type="match status" value="1"/>
</dbReference>
<dbReference type="Pfam" id="PF13653">
    <property type="entry name" value="GDPD_2"/>
    <property type="match status" value="1"/>
</dbReference>
<keyword evidence="6" id="KW-1015">Disulfide bond</keyword>
<dbReference type="CDD" id="cd08576">
    <property type="entry name" value="GDPD_like_SMaseD_PLD"/>
    <property type="match status" value="1"/>
</dbReference>
<evidence type="ECO:0000313" key="9">
    <source>
        <dbReference type="Proteomes" id="UP001497382"/>
    </source>
</evidence>
<keyword evidence="7" id="KW-0456">Lyase</keyword>
<evidence type="ECO:0000313" key="8">
    <source>
        <dbReference type="EMBL" id="CAL1284942.1"/>
    </source>
</evidence>
<evidence type="ECO:0000256" key="6">
    <source>
        <dbReference type="ARBA" id="ARBA00023157"/>
    </source>
</evidence>
<dbReference type="GO" id="GO:0046872">
    <property type="term" value="F:metal ion binding"/>
    <property type="evidence" value="ECO:0007669"/>
    <property type="project" value="UniProtKB-KW"/>
</dbReference>
<accession>A0AAV2AMJ5</accession>
<evidence type="ECO:0000256" key="4">
    <source>
        <dbReference type="ARBA" id="ARBA00022723"/>
    </source>
</evidence>
<comment type="catalytic activity">
    <reaction evidence="1">
        <text>an N-(acyl)-sphingosylphosphoethanolamine = an N-(acyl)-sphingosyl-1,3-cyclic phosphate + ethanolamine</text>
        <dbReference type="Rhea" id="RHEA:60648"/>
        <dbReference type="ChEBI" id="CHEBI:57603"/>
        <dbReference type="ChEBI" id="CHEBI:143891"/>
        <dbReference type="ChEBI" id="CHEBI:143892"/>
    </reaction>
</comment>
<evidence type="ECO:0000256" key="7">
    <source>
        <dbReference type="ARBA" id="ARBA00023239"/>
    </source>
</evidence>
<dbReference type="GO" id="GO:0005576">
    <property type="term" value="C:extracellular region"/>
    <property type="evidence" value="ECO:0007669"/>
    <property type="project" value="UniProtKB-SubCell"/>
</dbReference>
<evidence type="ECO:0000256" key="3">
    <source>
        <dbReference type="ARBA" id="ARBA00022525"/>
    </source>
</evidence>
<protein>
    <submittedName>
        <fullName evidence="8">Uncharacterized protein</fullName>
    </submittedName>
</protein>
<keyword evidence="3" id="KW-0964">Secreted</keyword>